<dbReference type="PROSITE" id="PS00018">
    <property type="entry name" value="EF_HAND_1"/>
    <property type="match status" value="1"/>
</dbReference>
<proteinExistence type="predicted"/>
<feature type="transmembrane region" description="Helical" evidence="3">
    <location>
        <begin position="454"/>
        <end position="475"/>
    </location>
</feature>
<feature type="compositionally biased region" description="Polar residues" evidence="2">
    <location>
        <begin position="211"/>
        <end position="223"/>
    </location>
</feature>
<keyword evidence="3" id="KW-0472">Membrane</keyword>
<dbReference type="Gene3D" id="1.10.238.10">
    <property type="entry name" value="EF-hand"/>
    <property type="match status" value="1"/>
</dbReference>
<protein>
    <recommendedName>
        <fullName evidence="4">EF-hand domain-containing protein</fullName>
    </recommendedName>
</protein>
<feature type="transmembrane region" description="Helical" evidence="3">
    <location>
        <begin position="569"/>
        <end position="592"/>
    </location>
</feature>
<keyword evidence="1" id="KW-0106">Calcium</keyword>
<dbReference type="PROSITE" id="PS50222">
    <property type="entry name" value="EF_HAND_2"/>
    <property type="match status" value="1"/>
</dbReference>
<reference evidence="5" key="1">
    <citation type="submission" date="2021-01" db="EMBL/GenBank/DDBJ databases">
        <authorList>
            <person name="Corre E."/>
            <person name="Pelletier E."/>
            <person name="Niang G."/>
            <person name="Scheremetjew M."/>
            <person name="Finn R."/>
            <person name="Kale V."/>
            <person name="Holt S."/>
            <person name="Cochrane G."/>
            <person name="Meng A."/>
            <person name="Brown T."/>
            <person name="Cohen L."/>
        </authorList>
    </citation>
    <scope>NUCLEOTIDE SEQUENCE</scope>
    <source>
        <strain evidence="5">RCC3387</strain>
    </source>
</reference>
<name>A0A6U6P028_9DINO</name>
<dbReference type="GO" id="GO:0005509">
    <property type="term" value="F:calcium ion binding"/>
    <property type="evidence" value="ECO:0007669"/>
    <property type="project" value="InterPro"/>
</dbReference>
<dbReference type="EMBL" id="HBGW01054043">
    <property type="protein sequence ID" value="CAD9590192.1"/>
    <property type="molecule type" value="Transcribed_RNA"/>
</dbReference>
<gene>
    <name evidence="5" type="ORF">BRAN1462_LOCUS34288</name>
</gene>
<dbReference type="InterPro" id="IPR011992">
    <property type="entry name" value="EF-hand-dom_pair"/>
</dbReference>
<feature type="compositionally biased region" description="Basic and acidic residues" evidence="2">
    <location>
        <begin position="1"/>
        <end position="11"/>
    </location>
</feature>
<feature type="compositionally biased region" description="Basic residues" evidence="2">
    <location>
        <begin position="130"/>
        <end position="140"/>
    </location>
</feature>
<keyword evidence="3" id="KW-1133">Transmembrane helix</keyword>
<accession>A0A6U6P028</accession>
<evidence type="ECO:0000256" key="2">
    <source>
        <dbReference type="SAM" id="MobiDB-lite"/>
    </source>
</evidence>
<dbReference type="InterPro" id="IPR002048">
    <property type="entry name" value="EF_hand_dom"/>
</dbReference>
<feature type="domain" description="EF-hand" evidence="4">
    <location>
        <begin position="265"/>
        <end position="300"/>
    </location>
</feature>
<dbReference type="AlphaFoldDB" id="A0A6U6P028"/>
<dbReference type="SUPFAM" id="SSF47473">
    <property type="entry name" value="EF-hand"/>
    <property type="match status" value="1"/>
</dbReference>
<feature type="compositionally biased region" description="Low complexity" evidence="2">
    <location>
        <begin position="59"/>
        <end position="82"/>
    </location>
</feature>
<feature type="transmembrane region" description="Helical" evidence="3">
    <location>
        <begin position="527"/>
        <end position="549"/>
    </location>
</feature>
<evidence type="ECO:0000313" key="5">
    <source>
        <dbReference type="EMBL" id="CAD9590192.1"/>
    </source>
</evidence>
<feature type="transmembrane region" description="Helical" evidence="3">
    <location>
        <begin position="495"/>
        <end position="515"/>
    </location>
</feature>
<evidence type="ECO:0000256" key="1">
    <source>
        <dbReference type="ARBA" id="ARBA00022837"/>
    </source>
</evidence>
<sequence>MYPDYPERADYDPVPQGYGQHGDGQRQRAEAYGRAAYDAYAAAAGPYHSPHSQQSPDFSQGEYSDQYYQGEYGEYGAYGEYGDQAEDPYGGHAQGGYVYRHDSPPPRRQARTGSSGSRSSPSARPPPTEHHHKLHVRQRTPKGGDDVDYPDEGDHNGVEQGDWEPDPTGARQNIRAAAREGRSGGDSEDSDEGSRHPDPALAVQRLGKIRQAQQSHPAASQGNRAAGGGAPGDSGVRVQDVERPPVAAQWQCGQARVKLRQSFNAKEIDVTKIMGQYDTDEDCKLEHDEFLMLLQDYDHWAQHINSQEVDMVLALADLDHDDCIEPNEVLYALKVWFAYIQMPRSVGPVLATISDGPLPAEDTIREALLLLNEEHPVSDEEAAYVRHLALALGGSEPRVTARQMRMAISAWYLHIERKQSGHRQLAKNAMTGTQAKICENNPLQKFCRGHCDPMTLAALGLFFVVWVLIPVLAIWVGEGADTGGYPCERPMLSQAIKLTGWLALLQGAAGLLLTGSWECTALQMFRMAALVFFASITMGLVIMWLMGFWQIMTTNPSRCGFVVWEFGNIIWIFVPALSVCFICCGMPCIYLNEYFHDRKVDKHLMEEAAGKDSGGD</sequence>
<organism evidence="5">
    <name type="scientific">Zooxanthella nutricula</name>
    <dbReference type="NCBI Taxonomy" id="1333877"/>
    <lineage>
        <taxon>Eukaryota</taxon>
        <taxon>Sar</taxon>
        <taxon>Alveolata</taxon>
        <taxon>Dinophyceae</taxon>
        <taxon>Peridiniales</taxon>
        <taxon>Peridiniales incertae sedis</taxon>
        <taxon>Zooxanthella</taxon>
    </lineage>
</organism>
<feature type="region of interest" description="Disordered" evidence="2">
    <location>
        <begin position="44"/>
        <end position="238"/>
    </location>
</feature>
<keyword evidence="3" id="KW-0812">Transmembrane</keyword>
<evidence type="ECO:0000256" key="3">
    <source>
        <dbReference type="SAM" id="Phobius"/>
    </source>
</evidence>
<dbReference type="InterPro" id="IPR018247">
    <property type="entry name" value="EF_Hand_1_Ca_BS"/>
</dbReference>
<feature type="compositionally biased region" description="Low complexity" evidence="2">
    <location>
        <begin position="111"/>
        <end position="122"/>
    </location>
</feature>
<evidence type="ECO:0000259" key="4">
    <source>
        <dbReference type="PROSITE" id="PS50222"/>
    </source>
</evidence>
<feature type="region of interest" description="Disordered" evidence="2">
    <location>
        <begin position="1"/>
        <end position="32"/>
    </location>
</feature>